<feature type="compositionally biased region" description="Basic residues" evidence="8">
    <location>
        <begin position="297"/>
        <end position="314"/>
    </location>
</feature>
<evidence type="ECO:0000256" key="4">
    <source>
        <dbReference type="ARBA" id="ARBA00022840"/>
    </source>
</evidence>
<evidence type="ECO:0000256" key="8">
    <source>
        <dbReference type="SAM" id="MobiDB-lite"/>
    </source>
</evidence>
<evidence type="ECO:0000256" key="2">
    <source>
        <dbReference type="ARBA" id="ARBA00022695"/>
    </source>
</evidence>
<dbReference type="GO" id="GO:0051302">
    <property type="term" value="P:regulation of cell division"/>
    <property type="evidence" value="ECO:0007669"/>
    <property type="project" value="TreeGrafter"/>
</dbReference>
<organism evidence="10 11">
    <name type="scientific">Pelagibacterium lentulum</name>
    <dbReference type="NCBI Taxonomy" id="2029865"/>
    <lineage>
        <taxon>Bacteria</taxon>
        <taxon>Pseudomonadati</taxon>
        <taxon>Pseudomonadota</taxon>
        <taxon>Alphaproteobacteria</taxon>
        <taxon>Hyphomicrobiales</taxon>
        <taxon>Devosiaceae</taxon>
        <taxon>Pelagibacterium</taxon>
    </lineage>
</organism>
<dbReference type="PANTHER" id="PTHR39560">
    <property type="entry name" value="PROTEIN ADENYLYLTRANSFERASE FIC-RELATED"/>
    <property type="match status" value="1"/>
</dbReference>
<keyword evidence="4" id="KW-0067">ATP-binding</keyword>
<dbReference type="PROSITE" id="PS51459">
    <property type="entry name" value="FIDO"/>
    <property type="match status" value="1"/>
</dbReference>
<name>A0A916RPC0_9HYPH</name>
<dbReference type="Proteomes" id="UP000596977">
    <property type="component" value="Unassembled WGS sequence"/>
</dbReference>
<proteinExistence type="predicted"/>
<dbReference type="SUPFAM" id="SSF140931">
    <property type="entry name" value="Fic-like"/>
    <property type="match status" value="1"/>
</dbReference>
<reference evidence="10 11" key="1">
    <citation type="journal article" date="2014" name="Int. J. Syst. Evol. Microbiol.">
        <title>Complete genome sequence of Corynebacterium casei LMG S-19264T (=DSM 44701T), isolated from a smear-ripened cheese.</title>
        <authorList>
            <consortium name="US DOE Joint Genome Institute (JGI-PGF)"/>
            <person name="Walter F."/>
            <person name="Albersmeier A."/>
            <person name="Kalinowski J."/>
            <person name="Ruckert C."/>
        </authorList>
    </citation>
    <scope>NUCLEOTIDE SEQUENCE [LARGE SCALE GENOMIC DNA]</scope>
    <source>
        <strain evidence="10 11">CGMCC 1.15896</strain>
    </source>
</reference>
<dbReference type="Pfam" id="PF02661">
    <property type="entry name" value="Fic"/>
    <property type="match status" value="1"/>
</dbReference>
<keyword evidence="11" id="KW-1185">Reference proteome</keyword>
<dbReference type="Gene3D" id="1.10.3290.10">
    <property type="entry name" value="Fido-like domain"/>
    <property type="match status" value="1"/>
</dbReference>
<dbReference type="InterPro" id="IPR003812">
    <property type="entry name" value="Fido"/>
</dbReference>
<dbReference type="RefSeq" id="WP_127071445.1">
    <property type="nucleotide sequence ID" value="NZ_BMKB01000011.1"/>
</dbReference>
<comment type="caution">
    <text evidence="10">The sequence shown here is derived from an EMBL/GenBank/DDBJ whole genome shotgun (WGS) entry which is preliminary data.</text>
</comment>
<dbReference type="EC" id="2.7.7.108" evidence="5"/>
<protein>
    <recommendedName>
        <fullName evidence="5">protein adenylyltransferase</fullName>
        <ecNumber evidence="5">2.7.7.108</ecNumber>
    </recommendedName>
</protein>
<comment type="catalytic activity">
    <reaction evidence="6">
        <text>L-threonyl-[protein] + ATP = 3-O-(5'-adenylyl)-L-threonyl-[protein] + diphosphate</text>
        <dbReference type="Rhea" id="RHEA:54292"/>
        <dbReference type="Rhea" id="RHEA-COMP:11060"/>
        <dbReference type="Rhea" id="RHEA-COMP:13847"/>
        <dbReference type="ChEBI" id="CHEBI:30013"/>
        <dbReference type="ChEBI" id="CHEBI:30616"/>
        <dbReference type="ChEBI" id="CHEBI:33019"/>
        <dbReference type="ChEBI" id="CHEBI:138113"/>
        <dbReference type="EC" id="2.7.7.108"/>
    </reaction>
</comment>
<dbReference type="AlphaFoldDB" id="A0A916RPC0"/>
<dbReference type="InterPro" id="IPR036597">
    <property type="entry name" value="Fido-like_dom_sf"/>
</dbReference>
<evidence type="ECO:0000256" key="1">
    <source>
        <dbReference type="ARBA" id="ARBA00022679"/>
    </source>
</evidence>
<evidence type="ECO:0000313" key="11">
    <source>
        <dbReference type="Proteomes" id="UP000596977"/>
    </source>
</evidence>
<dbReference type="GO" id="GO:0005524">
    <property type="term" value="F:ATP binding"/>
    <property type="evidence" value="ECO:0007669"/>
    <property type="project" value="UniProtKB-KW"/>
</dbReference>
<dbReference type="GO" id="GO:0070733">
    <property type="term" value="F:AMPylase activity"/>
    <property type="evidence" value="ECO:0007669"/>
    <property type="project" value="UniProtKB-EC"/>
</dbReference>
<evidence type="ECO:0000259" key="9">
    <source>
        <dbReference type="PROSITE" id="PS51459"/>
    </source>
</evidence>
<dbReference type="PANTHER" id="PTHR39560:SF1">
    <property type="entry name" value="PROTEIN ADENYLYLTRANSFERASE FIC-RELATED"/>
    <property type="match status" value="1"/>
</dbReference>
<dbReference type="OrthoDB" id="9813719at2"/>
<evidence type="ECO:0000256" key="5">
    <source>
        <dbReference type="ARBA" id="ARBA00034531"/>
    </source>
</evidence>
<feature type="domain" description="Fido" evidence="9">
    <location>
        <begin position="48"/>
        <end position="200"/>
    </location>
</feature>
<keyword evidence="1" id="KW-0808">Transferase</keyword>
<keyword evidence="3" id="KW-0547">Nucleotide-binding</keyword>
<keyword evidence="2" id="KW-0548">Nucleotidyltransferase</keyword>
<feature type="region of interest" description="Disordered" evidence="8">
    <location>
        <begin position="293"/>
        <end position="328"/>
    </location>
</feature>
<comment type="catalytic activity">
    <reaction evidence="7">
        <text>L-tyrosyl-[protein] + ATP = O-(5'-adenylyl)-L-tyrosyl-[protein] + diphosphate</text>
        <dbReference type="Rhea" id="RHEA:54288"/>
        <dbReference type="Rhea" id="RHEA-COMP:10136"/>
        <dbReference type="Rhea" id="RHEA-COMP:13846"/>
        <dbReference type="ChEBI" id="CHEBI:30616"/>
        <dbReference type="ChEBI" id="CHEBI:33019"/>
        <dbReference type="ChEBI" id="CHEBI:46858"/>
        <dbReference type="ChEBI" id="CHEBI:83624"/>
        <dbReference type="EC" id="2.7.7.108"/>
    </reaction>
</comment>
<evidence type="ECO:0000313" key="10">
    <source>
        <dbReference type="EMBL" id="GGA64106.1"/>
    </source>
</evidence>
<evidence type="ECO:0000256" key="7">
    <source>
        <dbReference type="ARBA" id="ARBA00048696"/>
    </source>
</evidence>
<dbReference type="EMBL" id="BMKB01000011">
    <property type="protein sequence ID" value="GGA64106.1"/>
    <property type="molecule type" value="Genomic_DNA"/>
</dbReference>
<accession>A0A916RPC0</accession>
<evidence type="ECO:0000256" key="6">
    <source>
        <dbReference type="ARBA" id="ARBA00047939"/>
    </source>
</evidence>
<sequence>MSFTLPDGLTLKNKLGATNHDQLEQREHPKLAQRLIELYEGHGPEPTFDTAHLQALHKHLFQDVYEWAGRFRHESFIFADGTRASMPAMHKIGGKDFAIGNEIDRGMKSLMSGLESRNYLRGLDRETFAREAAAAFARLNAIHPFREGNGRVQREFFSALAERAGHSLEFGVISAERMVQASIAAHERGDLGPLRRMFIEIADPERVRALETAQDAIERFRPVQAPHVTAWDGIYMATTEPHQEYEGRFAGAAGQHFMVQPDDGSIIIGRIVDLPDPPPNSGARIRFTARSELGRGHFARTSRSRPRCRTRNRPVRNQNPDGCRAPYR</sequence>
<gene>
    <name evidence="10" type="primary">fic</name>
    <name evidence="10" type="ORF">GCM10011499_38170</name>
</gene>
<evidence type="ECO:0000256" key="3">
    <source>
        <dbReference type="ARBA" id="ARBA00022741"/>
    </source>
</evidence>